<dbReference type="AlphaFoldDB" id="A0A1I1K8Q3"/>
<dbReference type="STRING" id="623281.SAMN05421747_1143"/>
<reference evidence="1 2" key="1">
    <citation type="submission" date="2016-10" db="EMBL/GenBank/DDBJ databases">
        <authorList>
            <person name="de Groot N.N."/>
        </authorList>
    </citation>
    <scope>NUCLEOTIDE SEQUENCE [LARGE SCALE GENOMIC DNA]</scope>
    <source>
        <strain evidence="1 2">DSM 22900</strain>
    </source>
</reference>
<organism evidence="1 2">
    <name type="scientific">Parapedobacter composti</name>
    <dbReference type="NCBI Taxonomy" id="623281"/>
    <lineage>
        <taxon>Bacteria</taxon>
        <taxon>Pseudomonadati</taxon>
        <taxon>Bacteroidota</taxon>
        <taxon>Sphingobacteriia</taxon>
        <taxon>Sphingobacteriales</taxon>
        <taxon>Sphingobacteriaceae</taxon>
        <taxon>Parapedobacter</taxon>
    </lineage>
</organism>
<name>A0A1I1K8Q3_9SPHI</name>
<gene>
    <name evidence="1" type="ORF">SAMN05421747_1143</name>
</gene>
<evidence type="ECO:0000313" key="2">
    <source>
        <dbReference type="Proteomes" id="UP000199577"/>
    </source>
</evidence>
<evidence type="ECO:0000313" key="1">
    <source>
        <dbReference type="EMBL" id="SFC53920.1"/>
    </source>
</evidence>
<dbReference type="EMBL" id="FOLL01000014">
    <property type="protein sequence ID" value="SFC53920.1"/>
    <property type="molecule type" value="Genomic_DNA"/>
</dbReference>
<keyword evidence="2" id="KW-1185">Reference proteome</keyword>
<protein>
    <submittedName>
        <fullName evidence="1">Uncharacterized protein</fullName>
    </submittedName>
</protein>
<accession>A0A1I1K8Q3</accession>
<proteinExistence type="predicted"/>
<dbReference type="Proteomes" id="UP000199577">
    <property type="component" value="Unassembled WGS sequence"/>
</dbReference>
<sequence length="34" mass="4116">MEFTDIRTILSHTIVAYCKVNTFLQLEIYYPYKT</sequence>